<organism evidence="1 2">
    <name type="scientific">Methanoregula boonei (strain DSM 21154 / JCM 14090 / 6A8)</name>
    <dbReference type="NCBI Taxonomy" id="456442"/>
    <lineage>
        <taxon>Archaea</taxon>
        <taxon>Methanobacteriati</taxon>
        <taxon>Methanobacteriota</taxon>
        <taxon>Stenosarchaea group</taxon>
        <taxon>Methanomicrobia</taxon>
        <taxon>Methanomicrobiales</taxon>
        <taxon>Methanoregulaceae</taxon>
        <taxon>Methanoregula</taxon>
    </lineage>
</organism>
<dbReference type="KEGG" id="mbn:Mboo_1553"/>
<dbReference type="HOGENOM" id="CLU_2447644_0_0_2"/>
<dbReference type="AlphaFoldDB" id="A7I8K9"/>
<keyword evidence="2" id="KW-1185">Reference proteome</keyword>
<dbReference type="STRING" id="456442.Mboo_1553"/>
<protein>
    <submittedName>
        <fullName evidence="1">Uncharacterized protein</fullName>
    </submittedName>
</protein>
<dbReference type="Proteomes" id="UP000002408">
    <property type="component" value="Chromosome"/>
</dbReference>
<proteinExistence type="predicted"/>
<dbReference type="EMBL" id="CP000780">
    <property type="protein sequence ID" value="ABS56070.1"/>
    <property type="molecule type" value="Genomic_DNA"/>
</dbReference>
<name>A7I8K9_METB6</name>
<evidence type="ECO:0000313" key="1">
    <source>
        <dbReference type="EMBL" id="ABS56070.1"/>
    </source>
</evidence>
<accession>A7I8K9</accession>
<gene>
    <name evidence="1" type="ordered locus">Mboo_1553</name>
</gene>
<evidence type="ECO:0000313" key="2">
    <source>
        <dbReference type="Proteomes" id="UP000002408"/>
    </source>
</evidence>
<reference evidence="2" key="1">
    <citation type="journal article" date="2015" name="Microbiology">
        <title>Genome of Methanoregula boonei 6A8 reveals adaptations to oligotrophic peatland environments.</title>
        <authorList>
            <person name="Braeuer S."/>
            <person name="Cadillo-Quiroz H."/>
            <person name="Kyrpides N."/>
            <person name="Woyke T."/>
            <person name="Goodwin L."/>
            <person name="Detter C."/>
            <person name="Podell S."/>
            <person name="Yavitt J.B."/>
            <person name="Zinder S.H."/>
        </authorList>
    </citation>
    <scope>NUCLEOTIDE SEQUENCE [LARGE SCALE GENOMIC DNA]</scope>
    <source>
        <strain evidence="2">DSM 21154 / JCM 14090 / 6A8</strain>
    </source>
</reference>
<sequence length="89" mass="9602">MLFPIRYQKRPKKAEFEEIFSGGGGGKTGVSDKDVGYASFASCSFYTPIATLISKTQVSVPVPGGYDVDLFHRPAGREGYSLPPMALLP</sequence>